<comment type="caution">
    <text evidence="2">The sequence shown here is derived from an EMBL/GenBank/DDBJ whole genome shotgun (WGS) entry which is preliminary data.</text>
</comment>
<name>A0A8T1ENE0_9STRA</name>
<dbReference type="EMBL" id="RCMK01000025">
    <property type="protein sequence ID" value="KAG2953390.1"/>
    <property type="molecule type" value="Genomic_DNA"/>
</dbReference>
<feature type="region of interest" description="Disordered" evidence="1">
    <location>
        <begin position="1"/>
        <end position="46"/>
    </location>
</feature>
<dbReference type="Proteomes" id="UP000736787">
    <property type="component" value="Unassembled WGS sequence"/>
</dbReference>
<feature type="compositionally biased region" description="Basic and acidic residues" evidence="1">
    <location>
        <begin position="26"/>
        <end position="35"/>
    </location>
</feature>
<dbReference type="AlphaFoldDB" id="A0A8T1ENE0"/>
<organism evidence="2 3">
    <name type="scientific">Phytophthora cactorum</name>
    <dbReference type="NCBI Taxonomy" id="29920"/>
    <lineage>
        <taxon>Eukaryota</taxon>
        <taxon>Sar</taxon>
        <taxon>Stramenopiles</taxon>
        <taxon>Oomycota</taxon>
        <taxon>Peronosporomycetes</taxon>
        <taxon>Peronosporales</taxon>
        <taxon>Peronosporaceae</taxon>
        <taxon>Phytophthora</taxon>
    </lineage>
</organism>
<proteinExistence type="predicted"/>
<evidence type="ECO:0000313" key="3">
    <source>
        <dbReference type="Proteomes" id="UP000736787"/>
    </source>
</evidence>
<evidence type="ECO:0000313" key="2">
    <source>
        <dbReference type="EMBL" id="KAG2953390.1"/>
    </source>
</evidence>
<feature type="compositionally biased region" description="Acidic residues" evidence="1">
    <location>
        <begin position="8"/>
        <end position="25"/>
    </location>
</feature>
<evidence type="ECO:0000256" key="1">
    <source>
        <dbReference type="SAM" id="MobiDB-lite"/>
    </source>
</evidence>
<reference evidence="2" key="1">
    <citation type="submission" date="2018-10" db="EMBL/GenBank/DDBJ databases">
        <title>Effector identification in a new, highly contiguous assembly of the strawberry crown rot pathogen Phytophthora cactorum.</title>
        <authorList>
            <person name="Armitage A.D."/>
            <person name="Nellist C.F."/>
            <person name="Bates H."/>
            <person name="Vickerstaff R.J."/>
            <person name="Harrison R.J."/>
        </authorList>
    </citation>
    <scope>NUCLEOTIDE SEQUENCE</scope>
    <source>
        <strain evidence="2">4040</strain>
    </source>
</reference>
<sequence length="117" mass="13327">MSAYESFSSDESDGGALNEEDEDYEGVERGGRGDDDGVSDYEESVVAYPSLNTEEAQPVAEQRNLCHSPRLTFFYFMPQSLWVMISVETNRYSLQQVDQRAQAIQAKQTDRRRETLT</sequence>
<gene>
    <name evidence="2" type="ORF">PC117_g2048</name>
</gene>
<accession>A0A8T1ENE0</accession>
<protein>
    <submittedName>
        <fullName evidence="2">Uncharacterized protein</fullName>
    </submittedName>
</protein>